<evidence type="ECO:0000256" key="3">
    <source>
        <dbReference type="ARBA" id="ARBA00022723"/>
    </source>
</evidence>
<dbReference type="NCBIfam" id="TIGR01549">
    <property type="entry name" value="HAD-SF-IA-v1"/>
    <property type="match status" value="1"/>
</dbReference>
<evidence type="ECO:0000256" key="4">
    <source>
        <dbReference type="ARBA" id="ARBA00022842"/>
    </source>
</evidence>
<dbReference type="GO" id="GO:0046872">
    <property type="term" value="F:metal ion binding"/>
    <property type="evidence" value="ECO:0007669"/>
    <property type="project" value="UniProtKB-KW"/>
</dbReference>
<gene>
    <name evidence="6" type="ORF">NM222_05675</name>
</gene>
<dbReference type="AlphaFoldDB" id="A0AAX3K5H0"/>
<comment type="cofactor">
    <cofactor evidence="1">
        <name>Mg(2+)</name>
        <dbReference type="ChEBI" id="CHEBI:18420"/>
    </cofactor>
</comment>
<name>A0AAX3K5H0_9FIRM</name>
<dbReference type="Proteomes" id="UP001210690">
    <property type="component" value="Chromosome"/>
</dbReference>
<evidence type="ECO:0000256" key="2">
    <source>
        <dbReference type="ARBA" id="ARBA00006171"/>
    </source>
</evidence>
<comment type="similarity">
    <text evidence="2">Belongs to the HAD-like hydrolase superfamily. CbbY/CbbZ/Gph/YieH family.</text>
</comment>
<dbReference type="NCBIfam" id="TIGR01509">
    <property type="entry name" value="HAD-SF-IA-v3"/>
    <property type="match status" value="1"/>
</dbReference>
<dbReference type="Gene3D" id="3.40.50.1000">
    <property type="entry name" value="HAD superfamily/HAD-like"/>
    <property type="match status" value="1"/>
</dbReference>
<dbReference type="EMBL" id="CP101412">
    <property type="protein sequence ID" value="WBB30455.1"/>
    <property type="molecule type" value="Genomic_DNA"/>
</dbReference>
<protein>
    <submittedName>
        <fullName evidence="6">HAD family phosphatase</fullName>
    </submittedName>
</protein>
<keyword evidence="5" id="KW-0119">Carbohydrate metabolism</keyword>
<sequence length="223" mass="26007">MKAVLFDMDGVLIDSEMFYMKGTYDWISKRGFKGKLEDTFRLIGTNMEGTYNLLYEMLNKKYTISEIEEENRKYFLEHPIDYKVILKPFVKEILVFLKKHKIKTAVCSSSPKKTIEKALKDCEILEYFDFIVSSDEVKKSKPNPDVYLKACEFLKVSNEDSFVIEDSTRGIEAGKNADIKVIAIEDKFFGQDQTKADYIFEDLGEVLEFFKEMNLTNYNKNSL</sequence>
<dbReference type="PANTHER" id="PTHR46193:SF18">
    <property type="entry name" value="HEXITOL PHOSPHATASE B"/>
    <property type="match status" value="1"/>
</dbReference>
<dbReference type="InterPro" id="IPR041492">
    <property type="entry name" value="HAD_2"/>
</dbReference>
<dbReference type="InterPro" id="IPR051600">
    <property type="entry name" value="Beta-PGM-like"/>
</dbReference>
<dbReference type="SFLD" id="SFLDG01129">
    <property type="entry name" value="C1.5:_HAD__Beta-PGM__Phosphata"/>
    <property type="match status" value="1"/>
</dbReference>
<dbReference type="Gene3D" id="1.10.150.240">
    <property type="entry name" value="Putative phosphatase, domain 2"/>
    <property type="match status" value="1"/>
</dbReference>
<evidence type="ECO:0000256" key="1">
    <source>
        <dbReference type="ARBA" id="ARBA00001946"/>
    </source>
</evidence>
<dbReference type="InterPro" id="IPR023214">
    <property type="entry name" value="HAD_sf"/>
</dbReference>
<dbReference type="CDD" id="cd07505">
    <property type="entry name" value="HAD_BPGM-like"/>
    <property type="match status" value="1"/>
</dbReference>
<dbReference type="InterPro" id="IPR036412">
    <property type="entry name" value="HAD-like_sf"/>
</dbReference>
<dbReference type="PRINTS" id="PR00413">
    <property type="entry name" value="HADHALOGNASE"/>
</dbReference>
<organism evidence="6 7">
    <name type="scientific">Parvimonas micra</name>
    <dbReference type="NCBI Taxonomy" id="33033"/>
    <lineage>
        <taxon>Bacteria</taxon>
        <taxon>Bacillati</taxon>
        <taxon>Bacillota</taxon>
        <taxon>Tissierellia</taxon>
        <taxon>Tissierellales</taxon>
        <taxon>Peptoniphilaceae</taxon>
        <taxon>Parvimonas</taxon>
    </lineage>
</organism>
<evidence type="ECO:0000313" key="7">
    <source>
        <dbReference type="Proteomes" id="UP001210690"/>
    </source>
</evidence>
<dbReference type="SFLD" id="SFLDS00003">
    <property type="entry name" value="Haloacid_Dehalogenase"/>
    <property type="match status" value="1"/>
</dbReference>
<keyword evidence="3" id="KW-0479">Metal-binding</keyword>
<dbReference type="SUPFAM" id="SSF56784">
    <property type="entry name" value="HAD-like"/>
    <property type="match status" value="1"/>
</dbReference>
<proteinExistence type="inferred from homology"/>
<dbReference type="Pfam" id="PF13419">
    <property type="entry name" value="HAD_2"/>
    <property type="match status" value="1"/>
</dbReference>
<dbReference type="PANTHER" id="PTHR46193">
    <property type="entry name" value="6-PHOSPHOGLUCONATE PHOSPHATASE"/>
    <property type="match status" value="1"/>
</dbReference>
<reference evidence="6" key="1">
    <citation type="submission" date="2022-07" db="EMBL/GenBank/DDBJ databases">
        <title>Parvimonas micra travels from the subgingival sulcus of the human oral cavity to the colorectal adenocarcinoma.</title>
        <authorList>
            <person name="Conde-Perez K."/>
            <person name="Buetas E."/>
            <person name="Aja-Macaya P."/>
            <person name="Martin-De Arribas E."/>
            <person name="Iglesias-Corras I."/>
            <person name="Trigo-Tasende N."/>
            <person name="Nasser-Ali M."/>
            <person name="Estevez L.S."/>
            <person name="Rumbo-Feal S."/>
            <person name="Otero-Alen B."/>
            <person name="Noguera J.F."/>
            <person name="Concha A."/>
            <person name="Pardinas-Lopez S."/>
            <person name="Carda-Dieguez M."/>
            <person name="Gomez-Randulfe I."/>
            <person name="Martinez-Lago N."/>
            <person name="Ladra S."/>
            <person name="Aparicio L.A."/>
            <person name="Bou G."/>
            <person name="Mira A."/>
            <person name="Vallejo J.A."/>
            <person name="Poza M."/>
        </authorList>
    </citation>
    <scope>NUCLEOTIDE SEQUENCE</scope>
    <source>
        <strain evidence="6">PM102KC-G-1</strain>
    </source>
</reference>
<evidence type="ECO:0000256" key="5">
    <source>
        <dbReference type="ARBA" id="ARBA00023277"/>
    </source>
</evidence>
<dbReference type="GO" id="GO:0003824">
    <property type="term" value="F:catalytic activity"/>
    <property type="evidence" value="ECO:0007669"/>
    <property type="project" value="UniProtKB-ARBA"/>
</dbReference>
<dbReference type="RefSeq" id="WP_269754998.1">
    <property type="nucleotide sequence ID" value="NZ_CP101412.1"/>
</dbReference>
<keyword evidence="4" id="KW-0460">Magnesium</keyword>
<dbReference type="InterPro" id="IPR023198">
    <property type="entry name" value="PGP-like_dom2"/>
</dbReference>
<dbReference type="InterPro" id="IPR006439">
    <property type="entry name" value="HAD-SF_hydro_IA"/>
</dbReference>
<evidence type="ECO:0000313" key="6">
    <source>
        <dbReference type="EMBL" id="WBB30455.1"/>
    </source>
</evidence>
<accession>A0AAX3K5H0</accession>
<dbReference type="SFLD" id="SFLDG01135">
    <property type="entry name" value="C1.5.6:_HAD__Beta-PGM__Phospha"/>
    <property type="match status" value="1"/>
</dbReference>